<proteinExistence type="predicted"/>
<dbReference type="EMBL" id="JBAMIC010000018">
    <property type="protein sequence ID" value="KAK7095139.1"/>
    <property type="molecule type" value="Genomic_DNA"/>
</dbReference>
<feature type="region of interest" description="Disordered" evidence="1">
    <location>
        <begin position="134"/>
        <end position="164"/>
    </location>
</feature>
<dbReference type="Proteomes" id="UP001374579">
    <property type="component" value="Unassembled WGS sequence"/>
</dbReference>
<name>A0AAN9AZR7_9CAEN</name>
<dbReference type="AlphaFoldDB" id="A0AAN9AZR7"/>
<evidence type="ECO:0000256" key="1">
    <source>
        <dbReference type="SAM" id="MobiDB-lite"/>
    </source>
</evidence>
<comment type="caution">
    <text evidence="2">The sequence shown here is derived from an EMBL/GenBank/DDBJ whole genome shotgun (WGS) entry which is preliminary data.</text>
</comment>
<evidence type="ECO:0000313" key="2">
    <source>
        <dbReference type="EMBL" id="KAK7095139.1"/>
    </source>
</evidence>
<accession>A0AAN9AZR7</accession>
<keyword evidence="3" id="KW-1185">Reference proteome</keyword>
<reference evidence="2 3" key="1">
    <citation type="submission" date="2024-02" db="EMBL/GenBank/DDBJ databases">
        <title>Chromosome-scale genome assembly of the rough periwinkle Littorina saxatilis.</title>
        <authorList>
            <person name="De Jode A."/>
            <person name="Faria R."/>
            <person name="Formenti G."/>
            <person name="Sims Y."/>
            <person name="Smith T.P."/>
            <person name="Tracey A."/>
            <person name="Wood J.M.D."/>
            <person name="Zagrodzka Z.B."/>
            <person name="Johannesson K."/>
            <person name="Butlin R.K."/>
            <person name="Leder E.H."/>
        </authorList>
    </citation>
    <scope>NUCLEOTIDE SEQUENCE [LARGE SCALE GENOMIC DNA]</scope>
    <source>
        <strain evidence="2">Snail1</strain>
        <tissue evidence="2">Muscle</tissue>
    </source>
</reference>
<evidence type="ECO:0000313" key="3">
    <source>
        <dbReference type="Proteomes" id="UP001374579"/>
    </source>
</evidence>
<organism evidence="2 3">
    <name type="scientific">Littorina saxatilis</name>
    <dbReference type="NCBI Taxonomy" id="31220"/>
    <lineage>
        <taxon>Eukaryota</taxon>
        <taxon>Metazoa</taxon>
        <taxon>Spiralia</taxon>
        <taxon>Lophotrochozoa</taxon>
        <taxon>Mollusca</taxon>
        <taxon>Gastropoda</taxon>
        <taxon>Caenogastropoda</taxon>
        <taxon>Littorinimorpha</taxon>
        <taxon>Littorinoidea</taxon>
        <taxon>Littorinidae</taxon>
        <taxon>Littorina</taxon>
    </lineage>
</organism>
<protein>
    <submittedName>
        <fullName evidence="2">Uncharacterized protein</fullName>
    </submittedName>
</protein>
<gene>
    <name evidence="2" type="ORF">V1264_006585</name>
</gene>
<sequence length="205" mass="23230">MKLVEGDGSQGNPPQPSYFLPCSIVILFSIPPDFYERSSEGANHFEINNERFSCYVDKVNTSKFMLRLQARLPVQLLTNITEHNRDLESEDHQNKIFVSWVDVFQGLERDVVVFLPGDMRKILVPGLSHNTSIPSPAVSSDQPAVAGPSTSPVTPPKKTPTFESKKDMSLSYWRTRDIRRYTDWDKYNLVLAATRCTSQLILLVP</sequence>